<dbReference type="SUPFAM" id="SSF144284">
    <property type="entry name" value="Sec2 N-terminal region"/>
    <property type="match status" value="1"/>
</dbReference>
<feature type="compositionally biased region" description="Low complexity" evidence="3">
    <location>
        <begin position="760"/>
        <end position="772"/>
    </location>
</feature>
<evidence type="ECO:0000313" key="5">
    <source>
        <dbReference type="EMBL" id="KAH8103086.1"/>
    </source>
</evidence>
<dbReference type="GO" id="GO:0051286">
    <property type="term" value="C:cell tip"/>
    <property type="evidence" value="ECO:0007669"/>
    <property type="project" value="TreeGrafter"/>
</dbReference>
<organism evidence="5 6">
    <name type="scientific">Cristinia sonorae</name>
    <dbReference type="NCBI Taxonomy" id="1940300"/>
    <lineage>
        <taxon>Eukaryota</taxon>
        <taxon>Fungi</taxon>
        <taxon>Dikarya</taxon>
        <taxon>Basidiomycota</taxon>
        <taxon>Agaricomycotina</taxon>
        <taxon>Agaricomycetes</taxon>
        <taxon>Agaricomycetidae</taxon>
        <taxon>Agaricales</taxon>
        <taxon>Pleurotineae</taxon>
        <taxon>Stephanosporaceae</taxon>
        <taxon>Cristinia</taxon>
    </lineage>
</organism>
<feature type="compositionally biased region" description="Polar residues" evidence="3">
    <location>
        <begin position="664"/>
        <end position="676"/>
    </location>
</feature>
<accession>A0A8K0XRX3</accession>
<dbReference type="PANTHER" id="PTHR14430">
    <property type="entry name" value="RABIN3-RELATED"/>
    <property type="match status" value="1"/>
</dbReference>
<dbReference type="Gene3D" id="6.10.140.910">
    <property type="match status" value="1"/>
</dbReference>
<dbReference type="Proteomes" id="UP000813824">
    <property type="component" value="Unassembled WGS sequence"/>
</dbReference>
<feature type="coiled-coil region" evidence="2">
    <location>
        <begin position="50"/>
        <end position="84"/>
    </location>
</feature>
<feature type="region of interest" description="Disordered" evidence="3">
    <location>
        <begin position="498"/>
        <end position="911"/>
    </location>
</feature>
<feature type="compositionally biased region" description="Low complexity" evidence="3">
    <location>
        <begin position="681"/>
        <end position="693"/>
    </location>
</feature>
<keyword evidence="6" id="KW-1185">Reference proteome</keyword>
<dbReference type="OrthoDB" id="1748564at2759"/>
<dbReference type="InterPro" id="IPR009449">
    <property type="entry name" value="Sec2_N"/>
</dbReference>
<feature type="compositionally biased region" description="Polar residues" evidence="3">
    <location>
        <begin position="628"/>
        <end position="637"/>
    </location>
</feature>
<dbReference type="GO" id="GO:0070319">
    <property type="term" value="C:Golgi to plasma membrane transport vesicle"/>
    <property type="evidence" value="ECO:0007669"/>
    <property type="project" value="TreeGrafter"/>
</dbReference>
<dbReference type="InterPro" id="IPR040351">
    <property type="entry name" value="RAB3IL/RAB3IP/Sec2"/>
</dbReference>
<evidence type="ECO:0000256" key="2">
    <source>
        <dbReference type="SAM" id="Coils"/>
    </source>
</evidence>
<dbReference type="PANTHER" id="PTHR14430:SF0">
    <property type="entry name" value="SEC2P DOMAIN-CONTAINING PROTEIN"/>
    <property type="match status" value="1"/>
</dbReference>
<evidence type="ECO:0000256" key="1">
    <source>
        <dbReference type="ARBA" id="ARBA00023054"/>
    </source>
</evidence>
<dbReference type="GO" id="GO:0006887">
    <property type="term" value="P:exocytosis"/>
    <property type="evidence" value="ECO:0007669"/>
    <property type="project" value="TreeGrafter"/>
</dbReference>
<reference evidence="5" key="1">
    <citation type="journal article" date="2021" name="New Phytol.">
        <title>Evolutionary innovations through gain and loss of genes in the ectomycorrhizal Boletales.</title>
        <authorList>
            <person name="Wu G."/>
            <person name="Miyauchi S."/>
            <person name="Morin E."/>
            <person name="Kuo A."/>
            <person name="Drula E."/>
            <person name="Varga T."/>
            <person name="Kohler A."/>
            <person name="Feng B."/>
            <person name="Cao Y."/>
            <person name="Lipzen A."/>
            <person name="Daum C."/>
            <person name="Hundley H."/>
            <person name="Pangilinan J."/>
            <person name="Johnson J."/>
            <person name="Barry K."/>
            <person name="LaButti K."/>
            <person name="Ng V."/>
            <person name="Ahrendt S."/>
            <person name="Min B."/>
            <person name="Choi I.G."/>
            <person name="Park H."/>
            <person name="Plett J.M."/>
            <person name="Magnuson J."/>
            <person name="Spatafora J.W."/>
            <person name="Nagy L.G."/>
            <person name="Henrissat B."/>
            <person name="Grigoriev I.V."/>
            <person name="Yang Z.L."/>
            <person name="Xu J."/>
            <person name="Martin F.M."/>
        </authorList>
    </citation>
    <scope>NUCLEOTIDE SEQUENCE</scope>
    <source>
        <strain evidence="5">KKN 215</strain>
    </source>
</reference>
<feature type="domain" description="GDP/GTP exchange factor Sec2 N-terminal" evidence="4">
    <location>
        <begin position="79"/>
        <end position="210"/>
    </location>
</feature>
<feature type="compositionally biased region" description="Polar residues" evidence="3">
    <location>
        <begin position="825"/>
        <end position="835"/>
    </location>
</feature>
<proteinExistence type="predicted"/>
<evidence type="ECO:0000256" key="3">
    <source>
        <dbReference type="SAM" id="MobiDB-lite"/>
    </source>
</evidence>
<protein>
    <submittedName>
        <fullName evidence="5">Proline-rich protein</fullName>
    </submittedName>
</protein>
<sequence>MSAHGHNIDDEMHELNFEADYLEGQQHSPKKVNGQHTRGRSDPDAQAMVIESLKSQIQDLFSQVTQLNAKLVKSYDRVSDLEDEIHVTSANLRASTLKVSNLELERTQHLSALSTGLLVEKDHVTAELTRLMEKATEEAARRGQAETARAAIEQDLDDLSAGLFDQANRMVAEARLARAMSERKVEETEQALKGVEEVVGALQSQMQALQTEKELSEQKLAEMRVLIGKGKWVSRPEQRHTTIRYLSCHSPYNEYLQFIAHLRSIRPQSSQAPAVTSLLPLPFLARLVSEDSDPTVRLDLAPSLSWLTRRSVLSAIHSGQLTVEPMSTPTLLEELAPPTIPATNHHTHVTCALCGTLILEPPQLHSNSRPPHHPQTFGRNGTWSSAFKSSLQTITTAANSTTVTRVNTPNHPTQPPSQVYIFRLATTSSSGLPVSLPLSQQPAAGQSRPTIYPLCTSGWCLSRMRTTCTLWAFVRTNIVEKVWEEDWPVVPASIESHKSSSAAIDTPTGPDHPPATPAKKSRIGIGALWGTMQRGLSGSKGDESPKSPVGKRPESPTPEKRDSPKSPPARRLPPPPPRHPPLSTPIPAVTTSSVHADADVEATPVAVKPPAGPPPPLPQRNRGRDSRPTSLTITNPPATAVEEADKPKLSAPPVEMSRSESHDSFSTPTEEISVSNLDGAVSPSDVPLPVSSPATPQVVESASPQTPPAVPPFASSEKDNAKPPPRPQSPSAIVTRDVPSRPATPSGGAPPPLPRRAAGRVRPVSVVAQSAPEPAPEPPKSPAIVEEDKAPVEEPTPPVEAPQPSQDESSKQADDLQSPPPLPTREQTPNVSGTATPILDGETAHLGKLDEIALSTPPEEHDNVTITDVKDHAEGINTGTGTEQQQPTQEPEEDVAEEEKDSEGDIHGTFVGDATWEERTWKDLVRLREDMFYARMGCVR</sequence>
<feature type="compositionally biased region" description="Basic and acidic residues" evidence="3">
    <location>
        <begin position="858"/>
        <end position="874"/>
    </location>
</feature>
<evidence type="ECO:0000313" key="6">
    <source>
        <dbReference type="Proteomes" id="UP000813824"/>
    </source>
</evidence>
<keyword evidence="1 2" id="KW-0175">Coiled coil</keyword>
<dbReference type="GO" id="GO:0005085">
    <property type="term" value="F:guanyl-nucleotide exchange factor activity"/>
    <property type="evidence" value="ECO:0007669"/>
    <property type="project" value="InterPro"/>
</dbReference>
<name>A0A8K0XRX3_9AGAR</name>
<dbReference type="EMBL" id="JAEVFJ010000008">
    <property type="protein sequence ID" value="KAH8103086.1"/>
    <property type="molecule type" value="Genomic_DNA"/>
</dbReference>
<comment type="caution">
    <text evidence="5">The sequence shown here is derived from an EMBL/GenBank/DDBJ whole genome shotgun (WGS) entry which is preliminary data.</text>
</comment>
<dbReference type="Pfam" id="PF06428">
    <property type="entry name" value="Sec2p"/>
    <property type="match status" value="1"/>
</dbReference>
<evidence type="ECO:0000259" key="4">
    <source>
        <dbReference type="Pfam" id="PF06428"/>
    </source>
</evidence>
<feature type="compositionally biased region" description="Basic and acidic residues" evidence="3">
    <location>
        <begin position="540"/>
        <end position="564"/>
    </location>
</feature>
<feature type="coiled-coil region" evidence="2">
    <location>
        <begin position="171"/>
        <end position="226"/>
    </location>
</feature>
<feature type="compositionally biased region" description="Basic and acidic residues" evidence="3">
    <location>
        <begin position="842"/>
        <end position="851"/>
    </location>
</feature>
<feature type="compositionally biased region" description="Pro residues" evidence="3">
    <location>
        <begin position="565"/>
        <end position="584"/>
    </location>
</feature>
<feature type="compositionally biased region" description="Low complexity" evidence="3">
    <location>
        <begin position="879"/>
        <end position="889"/>
    </location>
</feature>
<feature type="compositionally biased region" description="Acidic residues" evidence="3">
    <location>
        <begin position="890"/>
        <end position="902"/>
    </location>
</feature>
<dbReference type="AlphaFoldDB" id="A0A8K0XRX3"/>
<dbReference type="CDD" id="cd21044">
    <property type="entry name" value="Rab11BD_RAB3IP_like"/>
    <property type="match status" value="1"/>
</dbReference>
<gene>
    <name evidence="5" type="ORF">BXZ70DRAFT_928047</name>
</gene>
<feature type="compositionally biased region" description="Polar residues" evidence="3">
    <location>
        <begin position="694"/>
        <end position="704"/>
    </location>
</feature>